<dbReference type="InterPro" id="IPR015366">
    <property type="entry name" value="S53_propep"/>
</dbReference>
<comment type="cofactor">
    <cofactor evidence="11">
        <name>Ca(2+)</name>
        <dbReference type="ChEBI" id="CHEBI:29108"/>
    </cofactor>
    <text evidence="11">Binds 1 Ca(2+) ion per subunit.</text>
</comment>
<evidence type="ECO:0000256" key="11">
    <source>
        <dbReference type="PROSITE-ProRule" id="PRU01032"/>
    </source>
</evidence>
<sequence length="574" mass="61324">MVQSTSWFLSLALAHFALAGSSSYIARSLQYHEARSSMPSGFTSLGPASPDQTLKLRFALSQTDPEGLISALYDVSDPASPNYGKHLSKVETERFVVPKPAAVNAVNAWLREHNISGTASSPAGDWISFQLPVSQANELFSANFNTFKDSRAGIDVVRTMAYALPPELQGHVDFVHPTVSFATPASGHKSVHVKRTLVDATKRDNVPAACVNGTTPTCLQYVYKIPATPAVHKDNQLGVTGRQGGIAGYSFLETFLETLRPDIDPSTNFTVIGIDGGSNNNSLPGVSEGNLDIQYTVGIATGVPVVYVFVGEQNQDGEYDGWLDEVNYLLAQENPPQVMTSSWGAYEESQYSQPVTERLCQAYAQLGARGVSLLVASLDEGVGCSPANITNFEATFPSNCPYVTSVGGTINYDPEEGWFASSGGFTNYFPTPDYQKSAVSAWLEKYGSQNAGRYNASGRGFPDISALASGYPIYEGFWFDEAGTSAASPVVASMLALVNDRLESAGKPPLGWLNPLLYSEKGIAALTDIVSGNSSITCTEDDQSPRGFDAVPGWDPVTGLGTPSFDKLLELAGL</sequence>
<reference evidence="14" key="1">
    <citation type="submission" date="2022-11" db="EMBL/GenBank/DDBJ databases">
        <title>Genome Sequence of Cubamyces cubensis.</title>
        <authorList>
            <person name="Buettner E."/>
        </authorList>
    </citation>
    <scope>NUCLEOTIDE SEQUENCE</scope>
    <source>
        <strain evidence="14">MPL-01</strain>
    </source>
</reference>
<accession>A0AAD7XD62</accession>
<dbReference type="InterPro" id="IPR036852">
    <property type="entry name" value="Peptidase_S8/S53_dom_sf"/>
</dbReference>
<feature type="binding site" evidence="11">
    <location>
        <position position="529"/>
    </location>
    <ligand>
        <name>Ca(2+)</name>
        <dbReference type="ChEBI" id="CHEBI:29108"/>
    </ligand>
</feature>
<proteinExistence type="predicted"/>
<feature type="active site" description="Charge relay system" evidence="11">
    <location>
        <position position="485"/>
    </location>
</feature>
<evidence type="ECO:0000256" key="9">
    <source>
        <dbReference type="ARBA" id="ARBA00022837"/>
    </source>
</evidence>
<keyword evidence="6 11" id="KW-0479">Metal-binding</keyword>
<evidence type="ECO:0000313" key="15">
    <source>
        <dbReference type="Proteomes" id="UP001215151"/>
    </source>
</evidence>
<dbReference type="Pfam" id="PF00082">
    <property type="entry name" value="Peptidase_S8"/>
    <property type="match status" value="1"/>
</dbReference>
<dbReference type="AlphaFoldDB" id="A0AAD7XD62"/>
<dbReference type="Pfam" id="PF09286">
    <property type="entry name" value="Pro-kuma_activ"/>
    <property type="match status" value="1"/>
</dbReference>
<evidence type="ECO:0000256" key="5">
    <source>
        <dbReference type="ARBA" id="ARBA00022670"/>
    </source>
</evidence>
<protein>
    <recommendedName>
        <fullName evidence="4">tripeptidyl-peptidase II</fullName>
        <ecNumber evidence="4">3.4.14.10</ecNumber>
    </recommendedName>
</protein>
<evidence type="ECO:0000256" key="4">
    <source>
        <dbReference type="ARBA" id="ARBA00012462"/>
    </source>
</evidence>
<dbReference type="PROSITE" id="PS51695">
    <property type="entry name" value="SEDOLISIN"/>
    <property type="match status" value="1"/>
</dbReference>
<organism evidence="14 15">
    <name type="scientific">Trametes cubensis</name>
    <dbReference type="NCBI Taxonomy" id="1111947"/>
    <lineage>
        <taxon>Eukaryota</taxon>
        <taxon>Fungi</taxon>
        <taxon>Dikarya</taxon>
        <taxon>Basidiomycota</taxon>
        <taxon>Agaricomycotina</taxon>
        <taxon>Agaricomycetes</taxon>
        <taxon>Polyporales</taxon>
        <taxon>Polyporaceae</taxon>
        <taxon>Trametes</taxon>
    </lineage>
</organism>
<dbReference type="InterPro" id="IPR030400">
    <property type="entry name" value="Sedolisin_dom"/>
</dbReference>
<feature type="active site" description="Charge relay system" evidence="11">
    <location>
        <position position="292"/>
    </location>
</feature>
<dbReference type="SMART" id="SM00944">
    <property type="entry name" value="Pro-kuma_activ"/>
    <property type="match status" value="1"/>
</dbReference>
<dbReference type="GO" id="GO:0004252">
    <property type="term" value="F:serine-type endopeptidase activity"/>
    <property type="evidence" value="ECO:0007669"/>
    <property type="project" value="UniProtKB-UniRule"/>
</dbReference>
<dbReference type="PANTHER" id="PTHR14218:SF15">
    <property type="entry name" value="TRIPEPTIDYL-PEPTIDASE 1"/>
    <property type="match status" value="1"/>
</dbReference>
<keyword evidence="12" id="KW-0732">Signal</keyword>
<evidence type="ECO:0000256" key="8">
    <source>
        <dbReference type="ARBA" id="ARBA00022825"/>
    </source>
</evidence>
<comment type="subcellular location">
    <subcellularLocation>
        <location evidence="3">Secreted</location>
        <location evidence="3">Extracellular space</location>
    </subcellularLocation>
</comment>
<evidence type="ECO:0000256" key="12">
    <source>
        <dbReference type="SAM" id="SignalP"/>
    </source>
</evidence>
<dbReference type="GO" id="GO:0006508">
    <property type="term" value="P:proteolysis"/>
    <property type="evidence" value="ECO:0007669"/>
    <property type="project" value="UniProtKB-KW"/>
</dbReference>
<feature type="signal peptide" evidence="12">
    <location>
        <begin position="1"/>
        <end position="19"/>
    </location>
</feature>
<evidence type="ECO:0000256" key="2">
    <source>
        <dbReference type="ARBA" id="ARBA00002451"/>
    </source>
</evidence>
<evidence type="ECO:0000256" key="10">
    <source>
        <dbReference type="ARBA" id="ARBA00023145"/>
    </source>
</evidence>
<keyword evidence="10" id="KW-0865">Zymogen</keyword>
<dbReference type="InterPro" id="IPR050819">
    <property type="entry name" value="Tripeptidyl-peptidase_I"/>
</dbReference>
<dbReference type="GO" id="GO:0005576">
    <property type="term" value="C:extracellular region"/>
    <property type="evidence" value="ECO:0007669"/>
    <property type="project" value="UniProtKB-SubCell"/>
</dbReference>
<keyword evidence="8 11" id="KW-0720">Serine protease</keyword>
<feature type="domain" description="Peptidase S53" evidence="13">
    <location>
        <begin position="213"/>
        <end position="574"/>
    </location>
</feature>
<keyword evidence="15" id="KW-1185">Reference proteome</keyword>
<evidence type="ECO:0000313" key="14">
    <source>
        <dbReference type="EMBL" id="KAJ8488084.1"/>
    </source>
</evidence>
<dbReference type="SUPFAM" id="SSF52743">
    <property type="entry name" value="Subtilisin-like"/>
    <property type="match status" value="1"/>
</dbReference>
<dbReference type="GO" id="GO:0046872">
    <property type="term" value="F:metal ion binding"/>
    <property type="evidence" value="ECO:0007669"/>
    <property type="project" value="UniProtKB-UniRule"/>
</dbReference>
<gene>
    <name evidence="14" type="ORF">ONZ51_g3780</name>
</gene>
<comment type="catalytic activity">
    <reaction evidence="1">
        <text>Release of an N-terminal tripeptide from a polypeptide.</text>
        <dbReference type="EC" id="3.4.14.10"/>
    </reaction>
</comment>
<dbReference type="Proteomes" id="UP001215151">
    <property type="component" value="Unassembled WGS sequence"/>
</dbReference>
<keyword evidence="7 11" id="KW-0378">Hydrolase</keyword>
<feature type="binding site" evidence="11">
    <location>
        <position position="555"/>
    </location>
    <ligand>
        <name>Ca(2+)</name>
        <dbReference type="ChEBI" id="CHEBI:29108"/>
    </ligand>
</feature>
<dbReference type="CDD" id="cd11377">
    <property type="entry name" value="Pro-peptidase_S53"/>
    <property type="match status" value="1"/>
</dbReference>
<dbReference type="Gene3D" id="3.40.50.200">
    <property type="entry name" value="Peptidase S8/S53 domain"/>
    <property type="match status" value="1"/>
</dbReference>
<dbReference type="CDD" id="cd04056">
    <property type="entry name" value="Peptidases_S53"/>
    <property type="match status" value="1"/>
</dbReference>
<evidence type="ECO:0000256" key="6">
    <source>
        <dbReference type="ARBA" id="ARBA00022723"/>
    </source>
</evidence>
<feature type="active site" description="Charge relay system" evidence="11">
    <location>
        <position position="288"/>
    </location>
</feature>
<evidence type="ECO:0000256" key="1">
    <source>
        <dbReference type="ARBA" id="ARBA00001910"/>
    </source>
</evidence>
<keyword evidence="5 11" id="KW-0645">Protease</keyword>
<evidence type="ECO:0000256" key="7">
    <source>
        <dbReference type="ARBA" id="ARBA00022801"/>
    </source>
</evidence>
<dbReference type="EMBL" id="JAPEVG010000068">
    <property type="protein sequence ID" value="KAJ8488084.1"/>
    <property type="molecule type" value="Genomic_DNA"/>
</dbReference>
<keyword evidence="9 11" id="KW-0106">Calcium</keyword>
<feature type="chain" id="PRO_5042126684" description="tripeptidyl-peptidase II" evidence="12">
    <location>
        <begin position="20"/>
        <end position="574"/>
    </location>
</feature>
<evidence type="ECO:0000259" key="13">
    <source>
        <dbReference type="PROSITE" id="PS51695"/>
    </source>
</evidence>
<dbReference type="InterPro" id="IPR000209">
    <property type="entry name" value="Peptidase_S8/S53_dom"/>
</dbReference>
<feature type="binding site" evidence="11">
    <location>
        <position position="528"/>
    </location>
    <ligand>
        <name>Ca(2+)</name>
        <dbReference type="ChEBI" id="CHEBI:29108"/>
    </ligand>
</feature>
<comment type="caution">
    <text evidence="14">The sequence shown here is derived from an EMBL/GenBank/DDBJ whole genome shotgun (WGS) entry which is preliminary data.</text>
</comment>
<name>A0AAD7XD62_9APHY</name>
<feature type="binding site" evidence="11">
    <location>
        <position position="553"/>
    </location>
    <ligand>
        <name>Ca(2+)</name>
        <dbReference type="ChEBI" id="CHEBI:29108"/>
    </ligand>
</feature>
<dbReference type="GO" id="GO:0008240">
    <property type="term" value="F:tripeptidyl-peptidase activity"/>
    <property type="evidence" value="ECO:0007669"/>
    <property type="project" value="UniProtKB-EC"/>
</dbReference>
<dbReference type="SUPFAM" id="SSF54897">
    <property type="entry name" value="Protease propeptides/inhibitors"/>
    <property type="match status" value="1"/>
</dbReference>
<evidence type="ECO:0000256" key="3">
    <source>
        <dbReference type="ARBA" id="ARBA00004239"/>
    </source>
</evidence>
<comment type="function">
    <text evidence="2">Secreted tripeptidyl-peptidase which degrades proteins at acidic pHs and is involved in virulence.</text>
</comment>
<dbReference type="PANTHER" id="PTHR14218">
    <property type="entry name" value="PROTEASE S8 TRIPEPTIDYL PEPTIDASE I CLN2"/>
    <property type="match status" value="1"/>
</dbReference>
<dbReference type="EC" id="3.4.14.10" evidence="4"/>